<dbReference type="WBParaSite" id="SPAL_0000165700.1">
    <property type="protein sequence ID" value="SPAL_0000165700.1"/>
    <property type="gene ID" value="SPAL_0000165700"/>
</dbReference>
<dbReference type="AlphaFoldDB" id="A0A0N5B6G8"/>
<name>A0A0N5B6G8_STREA</name>
<dbReference type="STRING" id="174720.A0A0N5B6G8"/>
<organism evidence="1 2">
    <name type="scientific">Strongyloides papillosus</name>
    <name type="common">Intestinal threadworm</name>
    <dbReference type="NCBI Taxonomy" id="174720"/>
    <lineage>
        <taxon>Eukaryota</taxon>
        <taxon>Metazoa</taxon>
        <taxon>Ecdysozoa</taxon>
        <taxon>Nematoda</taxon>
        <taxon>Chromadorea</taxon>
        <taxon>Rhabditida</taxon>
        <taxon>Tylenchina</taxon>
        <taxon>Panagrolaimomorpha</taxon>
        <taxon>Strongyloidoidea</taxon>
        <taxon>Strongyloididae</taxon>
        <taxon>Strongyloides</taxon>
    </lineage>
</organism>
<evidence type="ECO:0000313" key="1">
    <source>
        <dbReference type="Proteomes" id="UP000046392"/>
    </source>
</evidence>
<sequence>MNPAIRTYLQPLLKVQRTFLNSHEDFGRANLYRSVIGTYIGIYFLSKWNSQRKAKALAHEKVAQKENIVRDALGRCGF</sequence>
<reference evidence="2" key="1">
    <citation type="submission" date="2017-02" db="UniProtKB">
        <authorList>
            <consortium name="WormBaseParasite"/>
        </authorList>
    </citation>
    <scope>IDENTIFICATION</scope>
</reference>
<keyword evidence="1" id="KW-1185">Reference proteome</keyword>
<protein>
    <submittedName>
        <fullName evidence="2">ATP synthase subunit e, mitochondrial</fullName>
    </submittedName>
</protein>
<proteinExistence type="predicted"/>
<accession>A0A0N5B6G8</accession>
<dbReference type="Proteomes" id="UP000046392">
    <property type="component" value="Unplaced"/>
</dbReference>
<evidence type="ECO:0000313" key="2">
    <source>
        <dbReference type="WBParaSite" id="SPAL_0000165700.1"/>
    </source>
</evidence>